<accession>A0A2I1DDV2</accession>
<feature type="region of interest" description="Disordered" evidence="1">
    <location>
        <begin position="1"/>
        <end position="24"/>
    </location>
</feature>
<keyword evidence="3" id="KW-1185">Reference proteome</keyword>
<organism evidence="2 3">
    <name type="scientific">Aspergillus campestris (strain IBT 28561)</name>
    <dbReference type="NCBI Taxonomy" id="1392248"/>
    <lineage>
        <taxon>Eukaryota</taxon>
        <taxon>Fungi</taxon>
        <taxon>Dikarya</taxon>
        <taxon>Ascomycota</taxon>
        <taxon>Pezizomycotina</taxon>
        <taxon>Eurotiomycetes</taxon>
        <taxon>Eurotiomycetidae</taxon>
        <taxon>Eurotiales</taxon>
        <taxon>Aspergillaceae</taxon>
        <taxon>Aspergillus</taxon>
        <taxon>Aspergillus subgen. Circumdati</taxon>
    </lineage>
</organism>
<evidence type="ECO:0000313" key="2">
    <source>
        <dbReference type="EMBL" id="PKY08069.1"/>
    </source>
</evidence>
<gene>
    <name evidence="2" type="ORF">P168DRAFT_286227</name>
</gene>
<dbReference type="EMBL" id="MSFM01000001">
    <property type="protein sequence ID" value="PKY08069.1"/>
    <property type="molecule type" value="Genomic_DNA"/>
</dbReference>
<dbReference type="RefSeq" id="XP_024696663.1">
    <property type="nucleotide sequence ID" value="XM_024836305.1"/>
</dbReference>
<proteinExistence type="predicted"/>
<evidence type="ECO:0000256" key="1">
    <source>
        <dbReference type="SAM" id="MobiDB-lite"/>
    </source>
</evidence>
<dbReference type="VEuPathDB" id="FungiDB:P168DRAFT_286227"/>
<dbReference type="GeneID" id="36543829"/>
<dbReference type="Proteomes" id="UP000234254">
    <property type="component" value="Unassembled WGS sequence"/>
</dbReference>
<sequence length="71" mass="7882">MSEAQASFTDARRPSQSEDQTISNAEIPLKERFFRYFQHEITGVFLHQAICLISSDIAACDSTSGTDGPTR</sequence>
<comment type="caution">
    <text evidence="2">The sequence shown here is derived from an EMBL/GenBank/DDBJ whole genome shotgun (WGS) entry which is preliminary data.</text>
</comment>
<reference evidence="2" key="1">
    <citation type="submission" date="2016-12" db="EMBL/GenBank/DDBJ databases">
        <title>The genomes of Aspergillus section Nigri reveals drivers in fungal speciation.</title>
        <authorList>
            <consortium name="DOE Joint Genome Institute"/>
            <person name="Vesth T.C."/>
            <person name="Nybo J."/>
            <person name="Theobald S."/>
            <person name="Brandl J."/>
            <person name="Frisvad J.C."/>
            <person name="Nielsen K.F."/>
            <person name="Lyhne E.K."/>
            <person name="Kogle M.E."/>
            <person name="Kuo A."/>
            <person name="Riley R."/>
            <person name="Clum A."/>
            <person name="Nolan M."/>
            <person name="Lipzen A."/>
            <person name="Salamov A."/>
            <person name="Henrissat B."/>
            <person name="Wiebenga A."/>
            <person name="De vries R.P."/>
            <person name="Grigoriev I.V."/>
            <person name="Mortensen U.H."/>
            <person name="Andersen M.R."/>
            <person name="Baker S.E."/>
        </authorList>
    </citation>
    <scope>NUCLEOTIDE SEQUENCE</scope>
    <source>
        <strain evidence="2">IBT 28561</strain>
    </source>
</reference>
<protein>
    <submittedName>
        <fullName evidence="2">Uncharacterized protein</fullName>
    </submittedName>
</protein>
<dbReference type="AlphaFoldDB" id="A0A2I1DDV2"/>
<name>A0A2I1DDV2_ASPC2</name>
<evidence type="ECO:0000313" key="3">
    <source>
        <dbReference type="Proteomes" id="UP000234254"/>
    </source>
</evidence>